<accession>A0A7X2PAB1</accession>
<proteinExistence type="predicted"/>
<keyword evidence="4" id="KW-0418">Kinase</keyword>
<gene>
    <name evidence="7" type="ORF">FYJ80_00185</name>
</gene>
<dbReference type="AlphaFoldDB" id="A0A7X2PAB1"/>
<name>A0A7X2PAB1_9SPIO</name>
<dbReference type="EC" id="2.7.1.35" evidence="1"/>
<sequence length="267" mass="30166">MKRSALVLQDLSCFTKASINISLPILESNNIDTAILPLSLLATQSDGFDDFFIKDLGNECEKVLNRFLELGFSFDGILSSYIANYEQYCLVKKVFESFDSLIVVDPVLGDDLKLYQGFDKENIKIIKSLIPYGDLITPNITEACLLTDYELKESYTKEDIEKIVTILSSLTKAKIVITSVNIEKDKLANVIYDEEIKYISFDKVDASYPGSGDLFSSLLLSFLLNNESLYSSVRRAGSITRECIKYTYESKRERRLGLDIIKALRSN</sequence>
<evidence type="ECO:0000313" key="8">
    <source>
        <dbReference type="Proteomes" id="UP000460549"/>
    </source>
</evidence>
<comment type="caution">
    <text evidence="7">The sequence shown here is derived from an EMBL/GenBank/DDBJ whole genome shotgun (WGS) entry which is preliminary data.</text>
</comment>
<dbReference type="PANTHER" id="PTHR10534">
    <property type="entry name" value="PYRIDOXAL KINASE"/>
    <property type="match status" value="1"/>
</dbReference>
<dbReference type="PANTHER" id="PTHR10534:SF2">
    <property type="entry name" value="PYRIDOXAL KINASE"/>
    <property type="match status" value="1"/>
</dbReference>
<evidence type="ECO:0000256" key="5">
    <source>
        <dbReference type="ARBA" id="ARBA00022840"/>
    </source>
</evidence>
<dbReference type="InterPro" id="IPR029056">
    <property type="entry name" value="Ribokinase-like"/>
</dbReference>
<dbReference type="InterPro" id="IPR004625">
    <property type="entry name" value="PyrdxlKinase"/>
</dbReference>
<dbReference type="InterPro" id="IPR013749">
    <property type="entry name" value="PM/HMP-P_kinase-1"/>
</dbReference>
<evidence type="ECO:0000259" key="6">
    <source>
        <dbReference type="Pfam" id="PF08543"/>
    </source>
</evidence>
<dbReference type="Gene3D" id="3.40.1190.20">
    <property type="match status" value="1"/>
</dbReference>
<dbReference type="GO" id="GO:0008478">
    <property type="term" value="F:pyridoxal kinase activity"/>
    <property type="evidence" value="ECO:0007669"/>
    <property type="project" value="UniProtKB-EC"/>
</dbReference>
<dbReference type="GO" id="GO:0005829">
    <property type="term" value="C:cytosol"/>
    <property type="evidence" value="ECO:0007669"/>
    <property type="project" value="TreeGrafter"/>
</dbReference>
<organism evidence="7 8">
    <name type="scientific">Bullifex porci</name>
    <dbReference type="NCBI Taxonomy" id="2606638"/>
    <lineage>
        <taxon>Bacteria</taxon>
        <taxon>Pseudomonadati</taxon>
        <taxon>Spirochaetota</taxon>
        <taxon>Spirochaetia</taxon>
        <taxon>Spirochaetales</taxon>
        <taxon>Spirochaetaceae</taxon>
        <taxon>Bullifex</taxon>
    </lineage>
</organism>
<evidence type="ECO:0000256" key="1">
    <source>
        <dbReference type="ARBA" id="ARBA00012104"/>
    </source>
</evidence>
<dbReference type="RefSeq" id="WP_154424107.1">
    <property type="nucleotide sequence ID" value="NZ_VUNN01000001.1"/>
</dbReference>
<evidence type="ECO:0000256" key="2">
    <source>
        <dbReference type="ARBA" id="ARBA00022679"/>
    </source>
</evidence>
<keyword evidence="3" id="KW-0547">Nucleotide-binding</keyword>
<evidence type="ECO:0000256" key="3">
    <source>
        <dbReference type="ARBA" id="ARBA00022741"/>
    </source>
</evidence>
<dbReference type="SUPFAM" id="SSF53613">
    <property type="entry name" value="Ribokinase-like"/>
    <property type="match status" value="1"/>
</dbReference>
<protein>
    <recommendedName>
        <fullName evidence="1">pyridoxal kinase</fullName>
        <ecNumber evidence="1">2.7.1.35</ecNumber>
    </recommendedName>
</protein>
<feature type="domain" description="Pyridoxamine kinase/Phosphomethylpyrimidine kinase" evidence="6">
    <location>
        <begin position="83"/>
        <end position="251"/>
    </location>
</feature>
<dbReference type="EMBL" id="VUNN01000001">
    <property type="protein sequence ID" value="MSU05204.1"/>
    <property type="molecule type" value="Genomic_DNA"/>
</dbReference>
<dbReference type="GO" id="GO:0009443">
    <property type="term" value="P:pyridoxal 5'-phosphate salvage"/>
    <property type="evidence" value="ECO:0007669"/>
    <property type="project" value="InterPro"/>
</dbReference>
<evidence type="ECO:0000256" key="4">
    <source>
        <dbReference type="ARBA" id="ARBA00022777"/>
    </source>
</evidence>
<dbReference type="Proteomes" id="UP000460549">
    <property type="component" value="Unassembled WGS sequence"/>
</dbReference>
<keyword evidence="8" id="KW-1185">Reference proteome</keyword>
<dbReference type="Pfam" id="PF08543">
    <property type="entry name" value="Phos_pyr_kin"/>
    <property type="match status" value="1"/>
</dbReference>
<reference evidence="7 8" key="1">
    <citation type="submission" date="2019-08" db="EMBL/GenBank/DDBJ databases">
        <title>In-depth cultivation of the pig gut microbiome towards novel bacterial diversity and tailored functional studies.</title>
        <authorList>
            <person name="Wylensek D."/>
            <person name="Hitch T.C.A."/>
            <person name="Clavel T."/>
        </authorList>
    </citation>
    <scope>NUCLEOTIDE SEQUENCE [LARGE SCALE GENOMIC DNA]</scope>
    <source>
        <strain evidence="7 8">NM-380-WT-3C1</strain>
    </source>
</reference>
<keyword evidence="2" id="KW-0808">Transferase</keyword>
<keyword evidence="5" id="KW-0067">ATP-binding</keyword>
<dbReference type="GO" id="GO:0005524">
    <property type="term" value="F:ATP binding"/>
    <property type="evidence" value="ECO:0007669"/>
    <property type="project" value="UniProtKB-KW"/>
</dbReference>
<evidence type="ECO:0000313" key="7">
    <source>
        <dbReference type="EMBL" id="MSU05204.1"/>
    </source>
</evidence>